<evidence type="ECO:0000313" key="1">
    <source>
        <dbReference type="EMBL" id="OBZ74335.1"/>
    </source>
</evidence>
<accession>A0A1C7MBP9</accession>
<protein>
    <submittedName>
        <fullName evidence="1">Uncharacterized protein</fullName>
    </submittedName>
</protein>
<dbReference type="EMBL" id="LUGG01000005">
    <property type="protein sequence ID" value="OBZ74335.1"/>
    <property type="molecule type" value="Genomic_DNA"/>
</dbReference>
<keyword evidence="2" id="KW-1185">Reference proteome</keyword>
<sequence>MKVLFSVVISASRLLLRYLLPQTFETDLDSLMRSAASRLELLEHEWDPFRTKLYIKWYSSNTLILIRLIR</sequence>
<evidence type="ECO:0000313" key="2">
    <source>
        <dbReference type="Proteomes" id="UP000092993"/>
    </source>
</evidence>
<dbReference type="AlphaFoldDB" id="A0A1C7MBP9"/>
<proteinExistence type="predicted"/>
<gene>
    <name evidence="1" type="ORF">A0H81_05762</name>
</gene>
<organism evidence="1 2">
    <name type="scientific">Grifola frondosa</name>
    <name type="common">Maitake</name>
    <name type="synonym">Polyporus frondosus</name>
    <dbReference type="NCBI Taxonomy" id="5627"/>
    <lineage>
        <taxon>Eukaryota</taxon>
        <taxon>Fungi</taxon>
        <taxon>Dikarya</taxon>
        <taxon>Basidiomycota</taxon>
        <taxon>Agaricomycotina</taxon>
        <taxon>Agaricomycetes</taxon>
        <taxon>Polyporales</taxon>
        <taxon>Grifolaceae</taxon>
        <taxon>Grifola</taxon>
    </lineage>
</organism>
<comment type="caution">
    <text evidence="1">The sequence shown here is derived from an EMBL/GenBank/DDBJ whole genome shotgun (WGS) entry which is preliminary data.</text>
</comment>
<dbReference type="Proteomes" id="UP000092993">
    <property type="component" value="Unassembled WGS sequence"/>
</dbReference>
<reference evidence="1 2" key="1">
    <citation type="submission" date="2016-03" db="EMBL/GenBank/DDBJ databases">
        <title>Whole genome sequencing of Grifola frondosa 9006-11.</title>
        <authorList>
            <person name="Min B."/>
            <person name="Park H."/>
            <person name="Kim J.-G."/>
            <person name="Cho H."/>
            <person name="Oh Y.-L."/>
            <person name="Kong W.-S."/>
            <person name="Choi I.-G."/>
        </authorList>
    </citation>
    <scope>NUCLEOTIDE SEQUENCE [LARGE SCALE GENOMIC DNA]</scope>
    <source>
        <strain evidence="1 2">9006-11</strain>
    </source>
</reference>
<name>A0A1C7MBP9_GRIFR</name>